<dbReference type="GO" id="GO:0003924">
    <property type="term" value="F:GTPase activity"/>
    <property type="evidence" value="ECO:0007669"/>
    <property type="project" value="UniProtKB-UniRule"/>
</dbReference>
<evidence type="ECO:0000256" key="3">
    <source>
        <dbReference type="ARBA" id="ARBA00022741"/>
    </source>
</evidence>
<dbReference type="InterPro" id="IPR000795">
    <property type="entry name" value="T_Tr_GTP-bd_dom"/>
</dbReference>
<dbReference type="GO" id="GO:0005886">
    <property type="term" value="C:plasma membrane"/>
    <property type="evidence" value="ECO:0007669"/>
    <property type="project" value="UniProtKB-SubCell"/>
</dbReference>
<feature type="binding site" evidence="12">
    <location>
        <begin position="17"/>
        <end position="22"/>
    </location>
    <ligand>
        <name>GTP</name>
        <dbReference type="ChEBI" id="CHEBI:37565"/>
    </ligand>
</feature>
<evidence type="ECO:0000256" key="9">
    <source>
        <dbReference type="ARBA" id="ARBA00057626"/>
    </source>
</evidence>
<dbReference type="SMR" id="A0A844LYP2"/>
<dbReference type="FunFam" id="3.30.70.870:FF:000004">
    <property type="entry name" value="Translation factor GUF1, mitochondrial"/>
    <property type="match status" value="1"/>
</dbReference>
<keyword evidence="15" id="KW-1185">Reference proteome</keyword>
<proteinExistence type="inferred from homology"/>
<dbReference type="GO" id="GO:0003746">
    <property type="term" value="F:translation elongation factor activity"/>
    <property type="evidence" value="ECO:0007669"/>
    <property type="project" value="UniProtKB-UniRule"/>
</dbReference>
<evidence type="ECO:0000256" key="8">
    <source>
        <dbReference type="ARBA" id="ARBA00050293"/>
    </source>
</evidence>
<evidence type="ECO:0000256" key="11">
    <source>
        <dbReference type="ARBA" id="ARBA00066744"/>
    </source>
</evidence>
<evidence type="ECO:0000256" key="5">
    <source>
        <dbReference type="ARBA" id="ARBA00022917"/>
    </source>
</evidence>
<dbReference type="InterPro" id="IPR013842">
    <property type="entry name" value="LepA_CTD"/>
</dbReference>
<dbReference type="EMBL" id="WFKQ01000001">
    <property type="protein sequence ID" value="MUG31458.1"/>
    <property type="molecule type" value="Genomic_DNA"/>
</dbReference>
<evidence type="ECO:0000256" key="10">
    <source>
        <dbReference type="ARBA" id="ARBA00061052"/>
    </source>
</evidence>
<dbReference type="PROSITE" id="PS51722">
    <property type="entry name" value="G_TR_2"/>
    <property type="match status" value="1"/>
</dbReference>
<dbReference type="InterPro" id="IPR038363">
    <property type="entry name" value="LepA_C_sf"/>
</dbReference>
<dbReference type="InterPro" id="IPR035654">
    <property type="entry name" value="LepA_IV"/>
</dbReference>
<organism evidence="14 15">
    <name type="scientific">Psychrobacter sanguinis</name>
    <dbReference type="NCBI Taxonomy" id="861445"/>
    <lineage>
        <taxon>Bacteria</taxon>
        <taxon>Pseudomonadati</taxon>
        <taxon>Pseudomonadota</taxon>
        <taxon>Gammaproteobacteria</taxon>
        <taxon>Moraxellales</taxon>
        <taxon>Moraxellaceae</taxon>
        <taxon>Psychrobacter</taxon>
    </lineage>
</organism>
<dbReference type="InterPro" id="IPR005225">
    <property type="entry name" value="Small_GTP-bd"/>
</dbReference>
<dbReference type="InterPro" id="IPR000640">
    <property type="entry name" value="EFG_V-like"/>
</dbReference>
<dbReference type="GO" id="GO:0097216">
    <property type="term" value="F:guanosine tetraphosphate binding"/>
    <property type="evidence" value="ECO:0007669"/>
    <property type="project" value="UniProtKB-ARBA"/>
</dbReference>
<dbReference type="GO" id="GO:0005525">
    <property type="term" value="F:GTP binding"/>
    <property type="evidence" value="ECO:0007669"/>
    <property type="project" value="UniProtKB-UniRule"/>
</dbReference>
<dbReference type="InterPro" id="IPR004161">
    <property type="entry name" value="EFTu-like_2"/>
</dbReference>
<feature type="binding site" evidence="12">
    <location>
        <begin position="134"/>
        <end position="137"/>
    </location>
    <ligand>
        <name>GTP</name>
        <dbReference type="ChEBI" id="CHEBI:37565"/>
    </ligand>
</feature>
<comment type="similarity">
    <text evidence="10">Belongs to the GTP-binding elongation factor family. LepA subfamily.</text>
</comment>
<dbReference type="InterPro" id="IPR031157">
    <property type="entry name" value="G_TR_CS"/>
</dbReference>
<dbReference type="GO" id="GO:0043022">
    <property type="term" value="F:ribosome binding"/>
    <property type="evidence" value="ECO:0007669"/>
    <property type="project" value="UniProtKB-UniRule"/>
</dbReference>
<dbReference type="Gene3D" id="2.40.30.10">
    <property type="entry name" value="Translation factors"/>
    <property type="match status" value="1"/>
</dbReference>
<keyword evidence="7 12" id="KW-0472">Membrane</keyword>
<dbReference type="Pfam" id="PF06421">
    <property type="entry name" value="LepA_C"/>
    <property type="match status" value="1"/>
</dbReference>
<keyword evidence="4 12" id="KW-0378">Hydrolase</keyword>
<dbReference type="EC" id="3.6.5.n1" evidence="11 12"/>
<evidence type="ECO:0000313" key="14">
    <source>
        <dbReference type="EMBL" id="MUG31458.1"/>
    </source>
</evidence>
<dbReference type="PANTHER" id="PTHR43512:SF4">
    <property type="entry name" value="TRANSLATION FACTOR GUF1 HOMOLOG, CHLOROPLASTIC"/>
    <property type="match status" value="1"/>
</dbReference>
<keyword evidence="6 12" id="KW-0342">GTP-binding</keyword>
<comment type="similarity">
    <text evidence="1 12">Belongs to the TRAFAC class translation factor GTPase superfamily. Classic translation factor GTPase family. LepA subfamily.</text>
</comment>
<evidence type="ECO:0000256" key="12">
    <source>
        <dbReference type="HAMAP-Rule" id="MF_00071"/>
    </source>
</evidence>
<dbReference type="FunFam" id="2.40.30.10:FF:000015">
    <property type="entry name" value="Translation factor GUF1, mitochondrial"/>
    <property type="match status" value="1"/>
</dbReference>
<dbReference type="FunFam" id="3.30.70.2570:FF:000001">
    <property type="entry name" value="Translation factor GUF1, mitochondrial"/>
    <property type="match status" value="1"/>
</dbReference>
<evidence type="ECO:0000313" key="15">
    <source>
        <dbReference type="Proteomes" id="UP000442109"/>
    </source>
</evidence>
<dbReference type="SUPFAM" id="SSF54980">
    <property type="entry name" value="EF-G C-terminal domain-like"/>
    <property type="match status" value="2"/>
</dbReference>
<dbReference type="CDD" id="cd01890">
    <property type="entry name" value="LepA"/>
    <property type="match status" value="1"/>
</dbReference>
<dbReference type="Gene3D" id="3.30.70.870">
    <property type="entry name" value="Elongation Factor G (Translational Gtpase), domain 3"/>
    <property type="match status" value="1"/>
</dbReference>
<keyword evidence="5 12" id="KW-0648">Protein biosynthesis</keyword>
<dbReference type="Gene3D" id="3.30.70.240">
    <property type="match status" value="1"/>
</dbReference>
<dbReference type="Gene3D" id="3.30.70.2570">
    <property type="entry name" value="Elongation factor 4, C-terminal domain"/>
    <property type="match status" value="1"/>
</dbReference>
<name>A0A844LYP2_9GAMM</name>
<evidence type="ECO:0000256" key="7">
    <source>
        <dbReference type="ARBA" id="ARBA00023136"/>
    </source>
</evidence>
<dbReference type="SUPFAM" id="SSF52540">
    <property type="entry name" value="P-loop containing nucleoside triphosphate hydrolases"/>
    <property type="match status" value="1"/>
</dbReference>
<dbReference type="InterPro" id="IPR006297">
    <property type="entry name" value="EF-4"/>
</dbReference>
<dbReference type="RefSeq" id="WP_011959660.1">
    <property type="nucleotide sequence ID" value="NZ_WFKQ01000001.1"/>
</dbReference>
<dbReference type="Pfam" id="PF03144">
    <property type="entry name" value="GTP_EFTU_D2"/>
    <property type="match status" value="1"/>
</dbReference>
<dbReference type="PRINTS" id="PR00315">
    <property type="entry name" value="ELONGATNFCT"/>
</dbReference>
<dbReference type="FunFam" id="3.30.70.240:FF:000007">
    <property type="entry name" value="Translation factor GUF1, mitochondrial"/>
    <property type="match status" value="1"/>
</dbReference>
<dbReference type="CDD" id="cd03709">
    <property type="entry name" value="lepA_C"/>
    <property type="match status" value="1"/>
</dbReference>
<sequence length="600" mass="66768">MTALSNIRNFSIIAHIDHGKSTLADRFIQTCGALQDREMQAQVLDSMDIERERGITIKAQSVTLYYDHPNGERYQLNFIDTPGHVDFSYEVSRSLAACEGALLVVDAAQGVEAQSVANCYTAVDLGLEVLPVLNKIDLPQVEPERVIQEIEDIIGIEADDAPRVSAKSGLGVDELLEALVERIPAPTGDRDAPLQALIIDSWFDNYLGVVSLVRVRQGSLSKGDKILIKSTMDSHLVTSIGVFTPKPLETGKLEAGEVGFVIAGIKDIHGAPVGDTMTHAKTPDVDLIPGFKQITPQVYAGLFPVDSSDFEKFREALQKLQINDSALFFEPDTSDALGFGFRCGFLGMLHMEIIQERLEREYNLDLITTAPSVIYEIKKKNGEILLIDNPSRLPDPGFVEEFREPIARCHILVPQDYLGNVMTLCMERRGTQVDMRFMGKQVQLIFDIPLGEVVMDFFDRLKSVSRGFASLDYEFDRYEVDKLVKVDVLINGDKVDALAMICHQEQARYRGGQLVEKMKELIPRQMFDVAIQAAIGSQIIARSTVKAMRKDVLAKCYGGDVSRKKKLLSKQKEGKKRMKQVGSVEIPQEAFLAVLQVDNQ</sequence>
<keyword evidence="3 12" id="KW-0547">Nucleotide-binding</keyword>
<evidence type="ECO:0000256" key="6">
    <source>
        <dbReference type="ARBA" id="ARBA00023134"/>
    </source>
</evidence>
<keyword evidence="2 12" id="KW-1003">Cell membrane</keyword>
<dbReference type="NCBIfam" id="TIGR00231">
    <property type="entry name" value="small_GTP"/>
    <property type="match status" value="1"/>
</dbReference>
<dbReference type="Pfam" id="PF00009">
    <property type="entry name" value="GTP_EFTU"/>
    <property type="match status" value="1"/>
</dbReference>
<dbReference type="PROSITE" id="PS00301">
    <property type="entry name" value="G_TR_1"/>
    <property type="match status" value="1"/>
</dbReference>
<dbReference type="Pfam" id="PF00679">
    <property type="entry name" value="EFG_C"/>
    <property type="match status" value="1"/>
</dbReference>
<dbReference type="CDD" id="cd16260">
    <property type="entry name" value="EF4_III"/>
    <property type="match status" value="1"/>
</dbReference>
<evidence type="ECO:0000256" key="2">
    <source>
        <dbReference type="ARBA" id="ARBA00022475"/>
    </source>
</evidence>
<comment type="subcellular location">
    <subcellularLocation>
        <location evidence="12">Cell membrane</location>
        <topology evidence="12">Peripheral membrane protein</topology>
        <orientation evidence="12">Cytoplasmic side</orientation>
    </subcellularLocation>
</comment>
<comment type="function">
    <text evidence="9 12">Required for accurate and efficient protein synthesis under certain stress conditions. May act as a fidelity factor of the translation reaction, by catalyzing a one-codon backward translocation of tRNAs on improperly translocated ribosomes. Back-translocation proceeds from a post-translocation (POST) complex to a pre-translocation (PRE) complex, thus giving elongation factor G a second chance to translocate the tRNAs correctly. Binds to ribosomes in a GTP-dependent manner.</text>
</comment>
<dbReference type="Gene3D" id="3.40.50.300">
    <property type="entry name" value="P-loop containing nucleotide triphosphate hydrolases"/>
    <property type="match status" value="1"/>
</dbReference>
<dbReference type="CDD" id="cd03699">
    <property type="entry name" value="EF4_II"/>
    <property type="match status" value="1"/>
</dbReference>
<feature type="domain" description="Tr-type G" evidence="13">
    <location>
        <begin position="5"/>
        <end position="187"/>
    </location>
</feature>
<dbReference type="AlphaFoldDB" id="A0A844LYP2"/>
<dbReference type="PANTHER" id="PTHR43512">
    <property type="entry name" value="TRANSLATION FACTOR GUF1-RELATED"/>
    <property type="match status" value="1"/>
</dbReference>
<protein>
    <recommendedName>
        <fullName evidence="11 12">Elongation factor 4</fullName>
        <shortName evidence="12">EF-4</shortName>
        <ecNumber evidence="11 12">3.6.5.n1</ecNumber>
    </recommendedName>
    <alternativeName>
        <fullName evidence="12">Ribosomal back-translocase LepA</fullName>
    </alternativeName>
</protein>
<evidence type="ECO:0000256" key="4">
    <source>
        <dbReference type="ARBA" id="ARBA00022801"/>
    </source>
</evidence>
<accession>A0A844LYP2</accession>
<gene>
    <name evidence="12 14" type="primary">lepA</name>
    <name evidence="14" type="ORF">GB996_01445</name>
</gene>
<comment type="catalytic activity">
    <reaction evidence="8 12">
        <text>GTP + H2O = GDP + phosphate + H(+)</text>
        <dbReference type="Rhea" id="RHEA:19669"/>
        <dbReference type="ChEBI" id="CHEBI:15377"/>
        <dbReference type="ChEBI" id="CHEBI:15378"/>
        <dbReference type="ChEBI" id="CHEBI:37565"/>
        <dbReference type="ChEBI" id="CHEBI:43474"/>
        <dbReference type="ChEBI" id="CHEBI:58189"/>
        <dbReference type="EC" id="3.6.5.n1"/>
    </reaction>
</comment>
<dbReference type="SMART" id="SM00838">
    <property type="entry name" value="EFG_C"/>
    <property type="match status" value="1"/>
</dbReference>
<dbReference type="Proteomes" id="UP000442109">
    <property type="component" value="Unassembled WGS sequence"/>
</dbReference>
<evidence type="ECO:0000259" key="13">
    <source>
        <dbReference type="PROSITE" id="PS51722"/>
    </source>
</evidence>
<dbReference type="InterPro" id="IPR027417">
    <property type="entry name" value="P-loop_NTPase"/>
</dbReference>
<dbReference type="GO" id="GO:0045727">
    <property type="term" value="P:positive regulation of translation"/>
    <property type="evidence" value="ECO:0007669"/>
    <property type="project" value="UniProtKB-UniRule"/>
</dbReference>
<dbReference type="NCBIfam" id="TIGR01393">
    <property type="entry name" value="lepA"/>
    <property type="match status" value="1"/>
</dbReference>
<evidence type="ECO:0000256" key="1">
    <source>
        <dbReference type="ARBA" id="ARBA00005454"/>
    </source>
</evidence>
<dbReference type="HAMAP" id="MF_00071">
    <property type="entry name" value="LepA"/>
    <property type="match status" value="1"/>
</dbReference>
<dbReference type="InterPro" id="IPR035647">
    <property type="entry name" value="EFG_III/V"/>
</dbReference>
<reference evidence="14 15" key="1">
    <citation type="journal article" date="2019" name="PLoS ONE">
        <title>Pup mortality in New Zealand sea lions (Phocarctos hookeri) at Enderby Island, Auckland Islands, 2013-18.</title>
        <authorList>
            <person name="Michael S.A."/>
            <person name="Hayman D.T.S."/>
            <person name="Gray R."/>
            <person name="Zhang J."/>
            <person name="Rogers L."/>
            <person name="Roe W.D."/>
        </authorList>
    </citation>
    <scope>NUCLEOTIDE SEQUENCE [LARGE SCALE GENOMIC DNA]</scope>
    <source>
        <strain evidence="14 15">SM868</strain>
    </source>
</reference>
<comment type="caution">
    <text evidence="14">The sequence shown here is derived from an EMBL/GenBank/DDBJ whole genome shotgun (WGS) entry which is preliminary data.</text>
</comment>
<keyword evidence="14" id="KW-0251">Elongation factor</keyword>
<dbReference type="FunFam" id="3.40.50.300:FF:000078">
    <property type="entry name" value="Elongation factor 4"/>
    <property type="match status" value="1"/>
</dbReference>